<accession>A0A7M5V6C8</accession>
<dbReference type="Pfam" id="PF15926">
    <property type="entry name" value="RNF220"/>
    <property type="match status" value="1"/>
</dbReference>
<dbReference type="PROSITE" id="PS50089">
    <property type="entry name" value="ZF_RING_2"/>
    <property type="match status" value="1"/>
</dbReference>
<dbReference type="SUPFAM" id="SSF57850">
    <property type="entry name" value="RING/U-box"/>
    <property type="match status" value="1"/>
</dbReference>
<dbReference type="Proteomes" id="UP000594262">
    <property type="component" value="Unplaced"/>
</dbReference>
<sequence>MPSTRRKTQQDLEPKTLKRKPHKTADTIICRQEADDRKKRKSTGTTTCVICPVCTVTVRGDEKFHQHYIQELEKVKEPFVGVDIKKKQYMTRLQWQRQQSNEESDTEIEEPAKCLEDRTKDLNNVRKRRYERYANMFLMSMKRNQARNNNHNQTTHSTSSSQNTIAESSSVYEVVSCAVCNEFLETSNSNRHLSKCFAKHDYQFEVFSSSDEEPDDEEEDVDLGENWMDNAHFRREGNLTRLVMEDDDGDLDIDGDEENAQFGKQQFTENDVIVPVTTEGSDEELLSAVILRDAVSNGACSSKGENGSLTTNKQESDKENSEINVNQTVEKQVRNILSQAGNDSNKLVGLLSKYINKTEEKLEKDISKCPICMGPYVNPAVSISCWHTCCSECWLRVLGSKKLCPKCNDIVAPSQLRKIYL</sequence>
<dbReference type="InterPro" id="IPR031824">
    <property type="entry name" value="RNF220_mid"/>
</dbReference>
<dbReference type="GeneID" id="136816368"/>
<feature type="region of interest" description="Disordered" evidence="4">
    <location>
        <begin position="301"/>
        <end position="322"/>
    </location>
</feature>
<dbReference type="GO" id="GO:0016567">
    <property type="term" value="P:protein ubiquitination"/>
    <property type="evidence" value="ECO:0007669"/>
    <property type="project" value="TreeGrafter"/>
</dbReference>
<name>A0A7M5V6C8_9CNID</name>
<evidence type="ECO:0000313" key="7">
    <source>
        <dbReference type="Proteomes" id="UP000594262"/>
    </source>
</evidence>
<proteinExistence type="predicted"/>
<keyword evidence="7" id="KW-1185">Reference proteome</keyword>
<dbReference type="InterPro" id="IPR052443">
    <property type="entry name" value="E3_ubiq-ligase_RNF220-like"/>
</dbReference>
<evidence type="ECO:0000256" key="4">
    <source>
        <dbReference type="SAM" id="MobiDB-lite"/>
    </source>
</evidence>
<reference evidence="6" key="1">
    <citation type="submission" date="2021-01" db="UniProtKB">
        <authorList>
            <consortium name="EnsemblMetazoa"/>
        </authorList>
    </citation>
    <scope>IDENTIFICATION</scope>
</reference>
<dbReference type="GO" id="GO:0008270">
    <property type="term" value="F:zinc ion binding"/>
    <property type="evidence" value="ECO:0007669"/>
    <property type="project" value="UniProtKB-KW"/>
</dbReference>
<evidence type="ECO:0000256" key="3">
    <source>
        <dbReference type="PROSITE-ProRule" id="PRU00175"/>
    </source>
</evidence>
<dbReference type="GO" id="GO:0061630">
    <property type="term" value="F:ubiquitin protein ligase activity"/>
    <property type="evidence" value="ECO:0007669"/>
    <property type="project" value="TreeGrafter"/>
</dbReference>
<keyword evidence="2" id="KW-0862">Zinc</keyword>
<feature type="domain" description="RING-type" evidence="5">
    <location>
        <begin position="369"/>
        <end position="408"/>
    </location>
</feature>
<evidence type="ECO:0000313" key="6">
    <source>
        <dbReference type="EnsemblMetazoa" id="CLYHEMP012175.1"/>
    </source>
</evidence>
<dbReference type="PANTHER" id="PTHR13459:SF1">
    <property type="entry name" value="E3 UBIQUITIN-PROTEIN LIGASE RNF220 ISOFORM X1"/>
    <property type="match status" value="1"/>
</dbReference>
<dbReference type="PANTHER" id="PTHR13459">
    <property type="entry name" value="E3 UBIQUITIN-PROTEIN LIGASE RNF220 ISOFORM X1"/>
    <property type="match status" value="1"/>
</dbReference>
<dbReference type="AlphaFoldDB" id="A0A7M5V6C8"/>
<feature type="region of interest" description="Disordered" evidence="4">
    <location>
        <begin position="1"/>
        <end position="24"/>
    </location>
</feature>
<evidence type="ECO:0000256" key="2">
    <source>
        <dbReference type="ARBA" id="ARBA00022833"/>
    </source>
</evidence>
<dbReference type="InterPro" id="IPR001841">
    <property type="entry name" value="Znf_RING"/>
</dbReference>
<protein>
    <recommendedName>
        <fullName evidence="5">RING-type domain-containing protein</fullName>
    </recommendedName>
</protein>
<feature type="compositionally biased region" description="Polar residues" evidence="4">
    <location>
        <begin position="301"/>
        <end position="313"/>
    </location>
</feature>
<dbReference type="Pfam" id="PF13923">
    <property type="entry name" value="zf-C3HC4_2"/>
    <property type="match status" value="1"/>
</dbReference>
<dbReference type="EnsemblMetazoa" id="CLYHEMT012175.1">
    <property type="protein sequence ID" value="CLYHEMP012175.1"/>
    <property type="gene ID" value="CLYHEMG012175"/>
</dbReference>
<dbReference type="RefSeq" id="XP_066928792.1">
    <property type="nucleotide sequence ID" value="XM_067072691.1"/>
</dbReference>
<keyword evidence="1 3" id="KW-0479">Metal-binding</keyword>
<dbReference type="InterPro" id="IPR013083">
    <property type="entry name" value="Znf_RING/FYVE/PHD"/>
</dbReference>
<organism evidence="6 7">
    <name type="scientific">Clytia hemisphaerica</name>
    <dbReference type="NCBI Taxonomy" id="252671"/>
    <lineage>
        <taxon>Eukaryota</taxon>
        <taxon>Metazoa</taxon>
        <taxon>Cnidaria</taxon>
        <taxon>Hydrozoa</taxon>
        <taxon>Hydroidolina</taxon>
        <taxon>Leptothecata</taxon>
        <taxon>Obeliida</taxon>
        <taxon>Clytiidae</taxon>
        <taxon>Clytia</taxon>
    </lineage>
</organism>
<evidence type="ECO:0000256" key="1">
    <source>
        <dbReference type="ARBA" id="ARBA00022771"/>
    </source>
</evidence>
<evidence type="ECO:0000259" key="5">
    <source>
        <dbReference type="PROSITE" id="PS50089"/>
    </source>
</evidence>
<dbReference type="OrthoDB" id="6270329at2759"/>
<dbReference type="Gene3D" id="3.30.40.10">
    <property type="entry name" value="Zinc/RING finger domain, C3HC4 (zinc finger)"/>
    <property type="match status" value="1"/>
</dbReference>
<keyword evidence="1 3" id="KW-0863">Zinc-finger</keyword>